<keyword evidence="4" id="KW-1185">Reference proteome</keyword>
<protein>
    <submittedName>
        <fullName evidence="3">Uncharacterized protein</fullName>
    </submittedName>
</protein>
<evidence type="ECO:0000256" key="1">
    <source>
        <dbReference type="SAM" id="MobiDB-lite"/>
    </source>
</evidence>
<sequence>MVIGLMFNRSNNNWSSRNLRRLGLLILIHLSDARAPLSSKQVSKHIDRAYHLKVKKKKLENNINMKKASHKKHGNSRATETKEPSRSKRDKPKDLRTSERIKARSSKNTDSELSTCDTLSSSGSSTDSSTPESEACCSSLMGKFVTDSESEDENVTRMHVVVEDEVLLRFGVTKCEDSEDDVDIRIFLPKVRYRENVEDERSSPSQSLCGAVANVQLGSDFEETERSEEEARLEEEKVKKQYGVRECSVQLDDLKYSRNRDGNHKYWPSSSTHSVDARAYNFEGF</sequence>
<gene>
    <name evidence="2" type="ORF">SK128_006283</name>
    <name evidence="3" type="ORF">SK128_027457</name>
</gene>
<feature type="compositionally biased region" description="Basic and acidic residues" evidence="1">
    <location>
        <begin position="79"/>
        <end position="110"/>
    </location>
</feature>
<dbReference type="AlphaFoldDB" id="A0AAN8XGZ8"/>
<reference evidence="3 4" key="1">
    <citation type="submission" date="2023-11" db="EMBL/GenBank/DDBJ databases">
        <title>Halocaridina rubra genome assembly.</title>
        <authorList>
            <person name="Smith C."/>
        </authorList>
    </citation>
    <scope>NUCLEOTIDE SEQUENCE [LARGE SCALE GENOMIC DNA]</scope>
    <source>
        <strain evidence="3">EP-1</strain>
        <tissue evidence="3">Whole</tissue>
    </source>
</reference>
<comment type="caution">
    <text evidence="3">The sequence shown here is derived from an EMBL/GenBank/DDBJ whole genome shotgun (WGS) entry which is preliminary data.</text>
</comment>
<evidence type="ECO:0000313" key="2">
    <source>
        <dbReference type="EMBL" id="KAK7066576.1"/>
    </source>
</evidence>
<dbReference type="Proteomes" id="UP001381693">
    <property type="component" value="Unassembled WGS sequence"/>
</dbReference>
<dbReference type="EMBL" id="JAXCGZ010019125">
    <property type="protein sequence ID" value="KAK7066576.1"/>
    <property type="molecule type" value="Genomic_DNA"/>
</dbReference>
<feature type="region of interest" description="Disordered" evidence="1">
    <location>
        <begin position="58"/>
        <end position="135"/>
    </location>
</feature>
<accession>A0AAN8XGZ8</accession>
<evidence type="ECO:0000313" key="3">
    <source>
        <dbReference type="EMBL" id="KAK7080158.1"/>
    </source>
</evidence>
<name>A0AAN8XGZ8_HALRR</name>
<dbReference type="EMBL" id="JAXCGZ010006090">
    <property type="protein sequence ID" value="KAK7080158.1"/>
    <property type="molecule type" value="Genomic_DNA"/>
</dbReference>
<evidence type="ECO:0000313" key="4">
    <source>
        <dbReference type="Proteomes" id="UP001381693"/>
    </source>
</evidence>
<feature type="compositionally biased region" description="Low complexity" evidence="1">
    <location>
        <begin position="113"/>
        <end position="130"/>
    </location>
</feature>
<organism evidence="3 4">
    <name type="scientific">Halocaridina rubra</name>
    <name type="common">Hawaiian red shrimp</name>
    <dbReference type="NCBI Taxonomy" id="373956"/>
    <lineage>
        <taxon>Eukaryota</taxon>
        <taxon>Metazoa</taxon>
        <taxon>Ecdysozoa</taxon>
        <taxon>Arthropoda</taxon>
        <taxon>Crustacea</taxon>
        <taxon>Multicrustacea</taxon>
        <taxon>Malacostraca</taxon>
        <taxon>Eumalacostraca</taxon>
        <taxon>Eucarida</taxon>
        <taxon>Decapoda</taxon>
        <taxon>Pleocyemata</taxon>
        <taxon>Caridea</taxon>
        <taxon>Atyoidea</taxon>
        <taxon>Atyidae</taxon>
        <taxon>Halocaridina</taxon>
    </lineage>
</organism>
<proteinExistence type="predicted"/>